<accession>A0A2P2QIJ8</accession>
<sequence>MLGQNWKKIFQINTKKMETKANSNKMSTGQMHI</sequence>
<organism evidence="1">
    <name type="scientific">Rhizophora mucronata</name>
    <name type="common">Asiatic mangrove</name>
    <dbReference type="NCBI Taxonomy" id="61149"/>
    <lineage>
        <taxon>Eukaryota</taxon>
        <taxon>Viridiplantae</taxon>
        <taxon>Streptophyta</taxon>
        <taxon>Embryophyta</taxon>
        <taxon>Tracheophyta</taxon>
        <taxon>Spermatophyta</taxon>
        <taxon>Magnoliopsida</taxon>
        <taxon>eudicotyledons</taxon>
        <taxon>Gunneridae</taxon>
        <taxon>Pentapetalae</taxon>
        <taxon>rosids</taxon>
        <taxon>fabids</taxon>
        <taxon>Malpighiales</taxon>
        <taxon>Rhizophoraceae</taxon>
        <taxon>Rhizophora</taxon>
    </lineage>
</organism>
<reference evidence="1" key="1">
    <citation type="submission" date="2018-02" db="EMBL/GenBank/DDBJ databases">
        <title>Rhizophora mucronata_Transcriptome.</title>
        <authorList>
            <person name="Meera S.P."/>
            <person name="Sreeshan A."/>
            <person name="Augustine A."/>
        </authorList>
    </citation>
    <scope>NUCLEOTIDE SEQUENCE</scope>
    <source>
        <tissue evidence="1">Leaf</tissue>
    </source>
</reference>
<dbReference type="AlphaFoldDB" id="A0A2P2QIJ8"/>
<proteinExistence type="predicted"/>
<dbReference type="EMBL" id="GGEC01086336">
    <property type="protein sequence ID" value="MBX66820.1"/>
    <property type="molecule type" value="Transcribed_RNA"/>
</dbReference>
<name>A0A2P2QIJ8_RHIMU</name>
<protein>
    <submittedName>
        <fullName evidence="1">Uncharacterized protein</fullName>
    </submittedName>
</protein>
<evidence type="ECO:0000313" key="1">
    <source>
        <dbReference type="EMBL" id="MBX66820.1"/>
    </source>
</evidence>